<gene>
    <name evidence="6" type="ORF">PATL70BA_2448</name>
</gene>
<evidence type="ECO:0000256" key="3">
    <source>
        <dbReference type="ARBA" id="ARBA00022777"/>
    </source>
</evidence>
<dbReference type="InterPro" id="IPR002173">
    <property type="entry name" value="Carboh/pur_kinase_PfkB_CS"/>
</dbReference>
<accession>A0A3P7PE43</accession>
<dbReference type="RefSeq" id="WP_125137486.1">
    <property type="nucleotide sequence ID" value="NZ_LR130778.1"/>
</dbReference>
<dbReference type="CDD" id="cd01166">
    <property type="entry name" value="KdgK"/>
    <property type="match status" value="1"/>
</dbReference>
<dbReference type="AlphaFoldDB" id="A0A3P7PE43"/>
<dbReference type="GO" id="GO:0006796">
    <property type="term" value="P:phosphate-containing compound metabolic process"/>
    <property type="evidence" value="ECO:0007669"/>
    <property type="project" value="UniProtKB-ARBA"/>
</dbReference>
<dbReference type="InterPro" id="IPR002139">
    <property type="entry name" value="Ribo/fructo_kinase"/>
</dbReference>
<dbReference type="PANTHER" id="PTHR10584:SF166">
    <property type="entry name" value="RIBOKINASE"/>
    <property type="match status" value="1"/>
</dbReference>
<reference evidence="6 7" key="1">
    <citation type="submission" date="2018-09" db="EMBL/GenBank/DDBJ databases">
        <authorList>
            <person name="Postec A."/>
        </authorList>
    </citation>
    <scope>NUCLEOTIDE SEQUENCE [LARGE SCALE GENOMIC DNA]</scope>
    <source>
        <strain evidence="6">70B-A</strain>
    </source>
</reference>
<dbReference type="EMBL" id="LR130778">
    <property type="protein sequence ID" value="VDN48343.1"/>
    <property type="molecule type" value="Genomic_DNA"/>
</dbReference>
<feature type="domain" description="Carbohydrate kinase PfkB" evidence="5">
    <location>
        <begin position="5"/>
        <end position="293"/>
    </location>
</feature>
<evidence type="ECO:0000256" key="4">
    <source>
        <dbReference type="RuleBase" id="RU003704"/>
    </source>
</evidence>
<dbReference type="Pfam" id="PF00294">
    <property type="entry name" value="PfkB"/>
    <property type="match status" value="1"/>
</dbReference>
<name>A0A3P7PE43_9FIRM</name>
<dbReference type="PANTHER" id="PTHR10584">
    <property type="entry name" value="SUGAR KINASE"/>
    <property type="match status" value="1"/>
</dbReference>
<dbReference type="Gene3D" id="3.40.1190.20">
    <property type="match status" value="1"/>
</dbReference>
<protein>
    <recommendedName>
        <fullName evidence="5">Carbohydrate kinase PfkB domain-containing protein</fullName>
    </recommendedName>
</protein>
<keyword evidence="2 4" id="KW-0808">Transferase</keyword>
<dbReference type="InterPro" id="IPR029056">
    <property type="entry name" value="Ribokinase-like"/>
</dbReference>
<dbReference type="PRINTS" id="PR00990">
    <property type="entry name" value="RIBOKINASE"/>
</dbReference>
<evidence type="ECO:0000259" key="5">
    <source>
        <dbReference type="Pfam" id="PF00294"/>
    </source>
</evidence>
<evidence type="ECO:0000256" key="1">
    <source>
        <dbReference type="ARBA" id="ARBA00010688"/>
    </source>
</evidence>
<evidence type="ECO:0000313" key="7">
    <source>
        <dbReference type="Proteomes" id="UP000279029"/>
    </source>
</evidence>
<dbReference type="GO" id="GO:0016301">
    <property type="term" value="F:kinase activity"/>
    <property type="evidence" value="ECO:0007669"/>
    <property type="project" value="UniProtKB-KW"/>
</dbReference>
<dbReference type="InterPro" id="IPR011611">
    <property type="entry name" value="PfkB_dom"/>
</dbReference>
<organism evidence="6 7">
    <name type="scientific">Petrocella atlantisensis</name>
    <dbReference type="NCBI Taxonomy" id="2173034"/>
    <lineage>
        <taxon>Bacteria</taxon>
        <taxon>Bacillati</taxon>
        <taxon>Bacillota</taxon>
        <taxon>Clostridia</taxon>
        <taxon>Lachnospirales</taxon>
        <taxon>Vallitaleaceae</taxon>
        <taxon>Petrocella</taxon>
    </lineage>
</organism>
<dbReference type="Proteomes" id="UP000279029">
    <property type="component" value="Chromosome"/>
</dbReference>
<evidence type="ECO:0000256" key="2">
    <source>
        <dbReference type="ARBA" id="ARBA00022679"/>
    </source>
</evidence>
<comment type="similarity">
    <text evidence="1 4">Belongs to the carbohydrate kinase PfkB family.</text>
</comment>
<keyword evidence="7" id="KW-1185">Reference proteome</keyword>
<sequence>MSKVEVICYGDINVDYVGNMNRLPEVDEELPIENLTIHCGGAATNVAVGLARLGHSVSFLGCTGDDEIGKRLLSELAEDGVIISNVIVKEDMNTGMAIAILDNEGERRLMTYSGANNKMEVRDISENIFEDARIFHLSSPQLHMVEPLLKYAKEKGLITSFDPGSIICRLGISVIEPLLHLVDVLFLNQVEYQQLMGSKIPSNLRYFCDLGCKMVIYKKGREGSILLTKEGLSTELPGFDVVSVDSTGAGDAFAAGFLSAMLRNEEMDMIILSANAMGAIAVTARGAKVALPDRNKLEKFIYNHK</sequence>
<dbReference type="KEGG" id="cbar:PATL70BA_2448"/>
<dbReference type="PROSITE" id="PS00584">
    <property type="entry name" value="PFKB_KINASES_2"/>
    <property type="match status" value="1"/>
</dbReference>
<dbReference type="PROSITE" id="PS00583">
    <property type="entry name" value="PFKB_KINASES_1"/>
    <property type="match status" value="1"/>
</dbReference>
<dbReference type="OrthoDB" id="9813569at2"/>
<keyword evidence="3 4" id="KW-0418">Kinase</keyword>
<dbReference type="SUPFAM" id="SSF53613">
    <property type="entry name" value="Ribokinase-like"/>
    <property type="match status" value="1"/>
</dbReference>
<evidence type="ECO:0000313" key="6">
    <source>
        <dbReference type="EMBL" id="VDN48343.1"/>
    </source>
</evidence>
<proteinExistence type="inferred from homology"/>